<feature type="transmembrane region" description="Helical" evidence="8">
    <location>
        <begin position="77"/>
        <end position="104"/>
    </location>
</feature>
<dbReference type="HOGENOM" id="CLU_016047_0_2_6"/>
<comment type="subcellular location">
    <subcellularLocation>
        <location evidence="1">Cell inner membrane</location>
        <topology evidence="1">Multi-pass membrane protein</topology>
    </subcellularLocation>
    <subcellularLocation>
        <location evidence="8">Cell membrane</location>
        <topology evidence="8">Multi-pass membrane protein</topology>
    </subcellularLocation>
</comment>
<dbReference type="KEGG" id="ddd:Dda3937_03078"/>
<dbReference type="Gene3D" id="1.10.3720.10">
    <property type="entry name" value="MetI-like"/>
    <property type="match status" value="1"/>
</dbReference>
<feature type="transmembrane region" description="Helical" evidence="8">
    <location>
        <begin position="276"/>
        <end position="298"/>
    </location>
</feature>
<dbReference type="GO" id="GO:0055085">
    <property type="term" value="P:transmembrane transport"/>
    <property type="evidence" value="ECO:0007669"/>
    <property type="project" value="InterPro"/>
</dbReference>
<evidence type="ECO:0000313" key="10">
    <source>
        <dbReference type="EMBL" id="ADM99979.1"/>
    </source>
</evidence>
<dbReference type="SUPFAM" id="SSF160964">
    <property type="entry name" value="MalF N-terminal region-like"/>
    <property type="match status" value="1"/>
</dbReference>
<keyword evidence="11" id="KW-1185">Reference proteome</keyword>
<keyword evidence="5 8" id="KW-0812">Transmembrane</keyword>
<feature type="transmembrane region" description="Helical" evidence="8">
    <location>
        <begin position="233"/>
        <end position="255"/>
    </location>
</feature>
<evidence type="ECO:0000259" key="9">
    <source>
        <dbReference type="PROSITE" id="PS50928"/>
    </source>
</evidence>
<keyword evidence="4" id="KW-0997">Cell inner membrane</keyword>
<dbReference type="PANTHER" id="PTHR30193">
    <property type="entry name" value="ABC TRANSPORTER PERMEASE PROTEIN"/>
    <property type="match status" value="1"/>
</dbReference>
<dbReference type="PANTHER" id="PTHR30193:SF37">
    <property type="entry name" value="INNER MEMBRANE ABC TRANSPORTER PERMEASE PROTEIN YCJO"/>
    <property type="match status" value="1"/>
</dbReference>
<reference evidence="10 11" key="1">
    <citation type="journal article" date="2011" name="J. Bacteriol.">
        <title>Genome sequence of the plant-pathogenic bacterium Dickeya dadantii 3937.</title>
        <authorList>
            <person name="Glasner J.D."/>
            <person name="Yang C.H."/>
            <person name="Reverchon S."/>
            <person name="Hugouvieux-Cotte-Pattat N."/>
            <person name="Condemine G."/>
            <person name="Bohin J.P."/>
            <person name="Van Gijsegem F."/>
            <person name="Yang S."/>
            <person name="Franza T."/>
            <person name="Expert D."/>
            <person name="Plunkett G. III"/>
            <person name="San Francisco M.J."/>
            <person name="Charkowski A.O."/>
            <person name="Py B."/>
            <person name="Bell K."/>
            <person name="Rauscher L."/>
            <person name="Rodriguez-Palenzuela P."/>
            <person name="Toussaint A."/>
            <person name="Holeva M.C."/>
            <person name="He S.Y."/>
            <person name="Douet V."/>
            <person name="Boccara M."/>
            <person name="Blanco C."/>
            <person name="Toth I."/>
            <person name="Anderson B.D."/>
            <person name="Biehl B.S."/>
            <person name="Mau B."/>
            <person name="Flynn S.M."/>
            <person name="Barras F."/>
            <person name="Lindeberg M."/>
            <person name="Birch P.R."/>
            <person name="Tsuyumu S."/>
            <person name="Shi X."/>
            <person name="Hibbing M."/>
            <person name="Yap M.N."/>
            <person name="Carpentier M."/>
            <person name="Dassa E."/>
            <person name="Umehara M."/>
            <person name="Kim J.F."/>
            <person name="Rusch M."/>
            <person name="Soni P."/>
            <person name="Mayhew G.F."/>
            <person name="Fouts D.E."/>
            <person name="Gill S.R."/>
            <person name="Blattner F.R."/>
            <person name="Keen N.T."/>
            <person name="Perna N.T."/>
        </authorList>
    </citation>
    <scope>NUCLEOTIDE SEQUENCE [LARGE SCALE GENOMIC DNA]</scope>
    <source>
        <strain evidence="10 11">3937</strain>
    </source>
</reference>
<dbReference type="Pfam" id="PF00528">
    <property type="entry name" value="BPD_transp_1"/>
    <property type="match status" value="1"/>
</dbReference>
<dbReference type="AlphaFoldDB" id="E0SFC7"/>
<sequence length="371" mass="41345">MSASRQTIATCLMPTAVRRCRVRRNRMSDCDSHNQETGMNRKSLIQPGASLVDTLVTPVEKSVNLLQKFGGRRVMPWFFIAPNMLLFAVFVFIPILLAVCYAFTGGTNILLWDRPYVGLQNFTTLLSCEQYTVPATCEQDLFWTGVYNTVSFTFFNVTCTLGVALVTALILNRKIIARGFFRAIFFYPVLLSPVVVGLVWQWFLNRNGLLNLLLSSLGGQPITFLLEPSLARFWVVFVSVWFHVGFYTLILLAGLQAIPRDIYEAAAVDGTSRWRGFYSLTLPLLAPNILVVVILLTINSVQIFDEAWVLTNGGGPGTANNFIVQYIYQTAFSSNASLYGLASAASVLMGLVLMVLTALQFLLTRRLEGKK</sequence>
<comment type="similarity">
    <text evidence="8">Belongs to the binding-protein-dependent transport system permease family.</text>
</comment>
<gene>
    <name evidence="10" type="ordered locus">Dda3937_03078</name>
</gene>
<dbReference type="STRING" id="198628.Dda3937_03078"/>
<dbReference type="eggNOG" id="COG1175">
    <property type="taxonomic scope" value="Bacteria"/>
</dbReference>
<feature type="domain" description="ABC transmembrane type-1" evidence="9">
    <location>
        <begin position="146"/>
        <end position="360"/>
    </location>
</feature>
<name>E0SFC7_DICD3</name>
<feature type="transmembrane region" description="Helical" evidence="8">
    <location>
        <begin position="338"/>
        <end position="363"/>
    </location>
</feature>
<dbReference type="InterPro" id="IPR035906">
    <property type="entry name" value="MetI-like_sf"/>
</dbReference>
<evidence type="ECO:0000256" key="6">
    <source>
        <dbReference type="ARBA" id="ARBA00022989"/>
    </source>
</evidence>
<evidence type="ECO:0000256" key="4">
    <source>
        <dbReference type="ARBA" id="ARBA00022519"/>
    </source>
</evidence>
<keyword evidence="2 8" id="KW-0813">Transport</keyword>
<evidence type="ECO:0000313" key="11">
    <source>
        <dbReference type="Proteomes" id="UP000006859"/>
    </source>
</evidence>
<evidence type="ECO:0000256" key="7">
    <source>
        <dbReference type="ARBA" id="ARBA00023136"/>
    </source>
</evidence>
<dbReference type="Proteomes" id="UP000006859">
    <property type="component" value="Chromosome"/>
</dbReference>
<accession>E0SFC7</accession>
<feature type="transmembrane region" description="Helical" evidence="8">
    <location>
        <begin position="183"/>
        <end position="203"/>
    </location>
</feature>
<evidence type="ECO:0000256" key="5">
    <source>
        <dbReference type="ARBA" id="ARBA00022692"/>
    </source>
</evidence>
<protein>
    <submittedName>
        <fullName evidence="10">ABC transporter, membrane spanning protein</fullName>
    </submittedName>
</protein>
<feature type="transmembrane region" description="Helical" evidence="8">
    <location>
        <begin position="150"/>
        <end position="171"/>
    </location>
</feature>
<keyword evidence="7 8" id="KW-0472">Membrane</keyword>
<organism evidence="10 11">
    <name type="scientific">Dickeya dadantii (strain 3937)</name>
    <name type="common">Erwinia chrysanthemi (strain 3937)</name>
    <dbReference type="NCBI Taxonomy" id="198628"/>
    <lineage>
        <taxon>Bacteria</taxon>
        <taxon>Pseudomonadati</taxon>
        <taxon>Pseudomonadota</taxon>
        <taxon>Gammaproteobacteria</taxon>
        <taxon>Enterobacterales</taxon>
        <taxon>Pectobacteriaceae</taxon>
        <taxon>Dickeya</taxon>
    </lineage>
</organism>
<dbReference type="SUPFAM" id="SSF161098">
    <property type="entry name" value="MetI-like"/>
    <property type="match status" value="1"/>
</dbReference>
<dbReference type="GO" id="GO:0005886">
    <property type="term" value="C:plasma membrane"/>
    <property type="evidence" value="ECO:0007669"/>
    <property type="project" value="UniProtKB-SubCell"/>
</dbReference>
<dbReference type="InterPro" id="IPR000515">
    <property type="entry name" value="MetI-like"/>
</dbReference>
<evidence type="ECO:0000256" key="2">
    <source>
        <dbReference type="ARBA" id="ARBA00022448"/>
    </source>
</evidence>
<evidence type="ECO:0000256" key="1">
    <source>
        <dbReference type="ARBA" id="ARBA00004429"/>
    </source>
</evidence>
<dbReference type="PROSITE" id="PS50928">
    <property type="entry name" value="ABC_TM1"/>
    <property type="match status" value="1"/>
</dbReference>
<dbReference type="CDD" id="cd06261">
    <property type="entry name" value="TM_PBP2"/>
    <property type="match status" value="1"/>
</dbReference>
<dbReference type="InterPro" id="IPR051393">
    <property type="entry name" value="ABC_transporter_permease"/>
</dbReference>
<keyword evidence="3" id="KW-1003">Cell membrane</keyword>
<keyword evidence="6 8" id="KW-1133">Transmembrane helix</keyword>
<dbReference type="EMBL" id="CP002038">
    <property type="protein sequence ID" value="ADM99979.1"/>
    <property type="molecule type" value="Genomic_DNA"/>
</dbReference>
<proteinExistence type="inferred from homology"/>
<evidence type="ECO:0000256" key="3">
    <source>
        <dbReference type="ARBA" id="ARBA00022475"/>
    </source>
</evidence>
<evidence type="ECO:0000256" key="8">
    <source>
        <dbReference type="RuleBase" id="RU363032"/>
    </source>
</evidence>